<evidence type="ECO:0000313" key="3">
    <source>
        <dbReference type="Proteomes" id="UP000198756"/>
    </source>
</evidence>
<name>A0A1G5XSS4_9BACT</name>
<dbReference type="AlphaFoldDB" id="A0A1G5XSS4"/>
<accession>A0A1G5XSS4</accession>
<evidence type="ECO:0000256" key="1">
    <source>
        <dbReference type="SAM" id="SignalP"/>
    </source>
</evidence>
<organism evidence="2 3">
    <name type="scientific">Algoriphagus alkaliphilus</name>
    <dbReference type="NCBI Taxonomy" id="279824"/>
    <lineage>
        <taxon>Bacteria</taxon>
        <taxon>Pseudomonadati</taxon>
        <taxon>Bacteroidota</taxon>
        <taxon>Cytophagia</taxon>
        <taxon>Cytophagales</taxon>
        <taxon>Cyclobacteriaceae</taxon>
        <taxon>Algoriphagus</taxon>
    </lineage>
</organism>
<proteinExistence type="predicted"/>
<dbReference type="OrthoDB" id="9873132at2"/>
<evidence type="ECO:0008006" key="4">
    <source>
        <dbReference type="Google" id="ProtNLM"/>
    </source>
</evidence>
<keyword evidence="3" id="KW-1185">Reference proteome</keyword>
<sequence>MKLIISALFFTLLSLSSFSQGVQNLKLSYGNNRTEYKTGFLEKTLLPNNKVAEDLKINSFNTDGFSFGATLGFAISKDKKWMFNTGLFYQNFDLATSIYAYSEGTDYIFRRATKVNQLELPLLVSWRNSDKKFRYGGDFGLIKALAVWSKYQEYGVTSGIGIEQKFDSYSYDLSGPVNLLEKYSFYFAPSIGYDFTKKLGIEFQPYFRYQIGNESQSWYSNSNGAPVIQYGINLNLVKYF</sequence>
<feature type="signal peptide" evidence="1">
    <location>
        <begin position="1"/>
        <end position="21"/>
    </location>
</feature>
<dbReference type="EMBL" id="FMXE01000011">
    <property type="protein sequence ID" value="SDA72645.1"/>
    <property type="molecule type" value="Genomic_DNA"/>
</dbReference>
<dbReference type="Proteomes" id="UP000198756">
    <property type="component" value="Unassembled WGS sequence"/>
</dbReference>
<keyword evidence="1" id="KW-0732">Signal</keyword>
<protein>
    <recommendedName>
        <fullName evidence="4">Outer membrane protein beta-barrel domain-containing protein</fullName>
    </recommendedName>
</protein>
<feature type="chain" id="PRO_5011579807" description="Outer membrane protein beta-barrel domain-containing protein" evidence="1">
    <location>
        <begin position="22"/>
        <end position="240"/>
    </location>
</feature>
<reference evidence="3" key="1">
    <citation type="submission" date="2016-10" db="EMBL/GenBank/DDBJ databases">
        <authorList>
            <person name="Varghese N."/>
            <person name="Submissions S."/>
        </authorList>
    </citation>
    <scope>NUCLEOTIDE SEQUENCE [LARGE SCALE GENOMIC DNA]</scope>
    <source>
        <strain evidence="3">DSM 22703</strain>
    </source>
</reference>
<dbReference type="RefSeq" id="WP_092729740.1">
    <property type="nucleotide sequence ID" value="NZ_FMXE01000011.1"/>
</dbReference>
<evidence type="ECO:0000313" key="2">
    <source>
        <dbReference type="EMBL" id="SDA72645.1"/>
    </source>
</evidence>
<gene>
    <name evidence="2" type="ORF">SAMN03080617_01945</name>
</gene>